<dbReference type="Proteomes" id="UP000223749">
    <property type="component" value="Chromosome"/>
</dbReference>
<evidence type="ECO:0000313" key="3">
    <source>
        <dbReference type="Proteomes" id="UP000223749"/>
    </source>
</evidence>
<evidence type="ECO:0000256" key="1">
    <source>
        <dbReference type="ARBA" id="ARBA00006479"/>
    </source>
</evidence>
<dbReference type="Gene3D" id="3.30.420.40">
    <property type="match status" value="2"/>
</dbReference>
<dbReference type="InterPro" id="IPR000600">
    <property type="entry name" value="ROK"/>
</dbReference>
<sequence>MSLIIKKTKQLKSEILRGLYYGHQLSLLELSKLTKKSLPLVTAVVNELIDERFVIEEGLAPSTGGRRPSMYLINPEKKQYIVAVAVDQLTARMVIYDFNKSIVFPLVSTSIKLSEDKEDIGNLIDFIKKNIENSGLNANHIIGIGIGMPGFINDEKNIYPSVISNNLNTNLKKYLTQQFKFPVYIDNDSSLIAFAELKFGKGRDKKNILVLNIGWGTGLGMIINGVPYRGNSGYGGEFSHIPLSQSNDLCSCGKRGCIEVETSLVVMANKAKIALDSGAKSSLEWLFNDTSKQPGDHFLDAASQGDPLAVSILSDAAFQLGKGVVMLLHILNPEKLILSGRGAIAGKMFLPPIQQAINEYCILKIAEQTTIEVSDIASYAELLGAAALVVEHYHF</sequence>
<accession>A0A2D1U3M2</accession>
<gene>
    <name evidence="2" type="ORF">CPT03_06835</name>
</gene>
<dbReference type="RefSeq" id="WP_099438144.1">
    <property type="nucleotide sequence ID" value="NZ_CP024091.1"/>
</dbReference>
<keyword evidence="2" id="KW-0418">Kinase</keyword>
<comment type="similarity">
    <text evidence="1">Belongs to the ROK (NagC/XylR) family.</text>
</comment>
<dbReference type="KEGG" id="pgs:CPT03_06835"/>
<keyword evidence="3" id="KW-1185">Reference proteome</keyword>
<dbReference type="PANTHER" id="PTHR18964">
    <property type="entry name" value="ROK (REPRESSOR, ORF, KINASE) FAMILY"/>
    <property type="match status" value="1"/>
</dbReference>
<dbReference type="PANTHER" id="PTHR18964:SF149">
    <property type="entry name" value="BIFUNCTIONAL UDP-N-ACETYLGLUCOSAMINE 2-EPIMERASE_N-ACETYLMANNOSAMINE KINASE"/>
    <property type="match status" value="1"/>
</dbReference>
<name>A0A2D1U3M2_9SPHI</name>
<dbReference type="Pfam" id="PF00480">
    <property type="entry name" value="ROK"/>
    <property type="match status" value="1"/>
</dbReference>
<organism evidence="2 3">
    <name type="scientific">Pedobacter ginsengisoli</name>
    <dbReference type="NCBI Taxonomy" id="363852"/>
    <lineage>
        <taxon>Bacteria</taxon>
        <taxon>Pseudomonadati</taxon>
        <taxon>Bacteroidota</taxon>
        <taxon>Sphingobacteriia</taxon>
        <taxon>Sphingobacteriales</taxon>
        <taxon>Sphingobacteriaceae</taxon>
        <taxon>Pedobacter</taxon>
    </lineage>
</organism>
<dbReference type="EMBL" id="CP024091">
    <property type="protein sequence ID" value="ATP56202.1"/>
    <property type="molecule type" value="Genomic_DNA"/>
</dbReference>
<dbReference type="InterPro" id="IPR043129">
    <property type="entry name" value="ATPase_NBD"/>
</dbReference>
<dbReference type="Gene3D" id="1.10.10.10">
    <property type="entry name" value="Winged helix-like DNA-binding domain superfamily/Winged helix DNA-binding domain"/>
    <property type="match status" value="1"/>
</dbReference>
<dbReference type="SUPFAM" id="SSF46785">
    <property type="entry name" value="Winged helix' DNA-binding domain"/>
    <property type="match status" value="1"/>
</dbReference>
<dbReference type="InterPro" id="IPR036390">
    <property type="entry name" value="WH_DNA-bd_sf"/>
</dbReference>
<dbReference type="OrthoDB" id="9810372at2"/>
<evidence type="ECO:0000313" key="2">
    <source>
        <dbReference type="EMBL" id="ATP56202.1"/>
    </source>
</evidence>
<dbReference type="SUPFAM" id="SSF53067">
    <property type="entry name" value="Actin-like ATPase domain"/>
    <property type="match status" value="1"/>
</dbReference>
<dbReference type="AlphaFoldDB" id="A0A2D1U3M2"/>
<proteinExistence type="inferred from homology"/>
<protein>
    <submittedName>
        <fullName evidence="2">Sugar kinase</fullName>
    </submittedName>
</protein>
<dbReference type="InterPro" id="IPR036388">
    <property type="entry name" value="WH-like_DNA-bd_sf"/>
</dbReference>
<keyword evidence="2" id="KW-0808">Transferase</keyword>
<reference evidence="2 3" key="1">
    <citation type="submission" date="2017-10" db="EMBL/GenBank/DDBJ databases">
        <title>Whole genome of Pedobacter ginsengisoli T01R-27 isolated from tomato rhizosphere.</title>
        <authorList>
            <person name="Weon H.-Y."/>
            <person name="Lee S.A."/>
            <person name="Sang M.K."/>
            <person name="Song J."/>
        </authorList>
    </citation>
    <scope>NUCLEOTIDE SEQUENCE [LARGE SCALE GENOMIC DNA]</scope>
    <source>
        <strain evidence="2 3">T01R-27</strain>
    </source>
</reference>
<dbReference type="GO" id="GO:0016301">
    <property type="term" value="F:kinase activity"/>
    <property type="evidence" value="ECO:0007669"/>
    <property type="project" value="UniProtKB-KW"/>
</dbReference>